<feature type="compositionally biased region" description="Polar residues" evidence="1">
    <location>
        <begin position="601"/>
        <end position="612"/>
    </location>
</feature>
<sequence>MVRYDKKDLIDLKKASIWKNWIMIALILIFGFVNVNAEQRCCFSTSSQMSSTSANTYKLNVTASHVDSKKGGNLYYVAISFQPGYSVIGDPYSPFSKVTCTLTSGAVPQYNCQSRDTKTFFIEFDLSIQPTPPPNSTITASSVFIFSDKCQNVAFCTDLAEKSESQDNDKISLGPLGTWPKYAVIIGGVILGITLLVACYLVYRRNRPDDSYRDRSITPGTGYNDKNRIFAPNSLLRNDGDDDSPPNNEPPKNTLIQFGNVSAHSPERSKSVKSVKNRNHQSTTTLSKSSTTKKKRDDDAIVDKIPSVIIDMTNNNNNNNNNSNSNSNIGNNNLERSKSHKSRRSNNSKDNNNVNRLSGYSTSDMSKTISNNDISDRELSDNNNDELSSSNKNKYSTSLHRSKSKLRNSVEESRNDRRSSNNNHNNNNSHNNSSNSSRPHRRSTSKGVEEDRDGHKIDRTNSRRHRSHSGHRRSTSKGVEEDRDGRKIDRTNSRRHRSHSRNRYSTSKGIEEEDRDDHRSNSRRHRSHSRSRKNSSPPPPVSKSTSDLHKSLSTRTRQMDRDLRSKNKKSFSDDKEMGKNNRSSSNLDKKRSIKHKDLISNADTESTTSSSDIPLGDRLPLAMLVTKLPSSGQSNSRKPDKVIVEEDEETTPLGRIGSFGATSTSSQSRLLSTDKSSNKQSLEEDTNDFYDSILNEVLGITDYQNTEDDKISDDDDNPIGKSLPNIIKFNKENDEEIPIGKLRSG</sequence>
<evidence type="ECO:0000313" key="3">
    <source>
        <dbReference type="EMBL" id="PKY53454.1"/>
    </source>
</evidence>
<evidence type="ECO:0000256" key="2">
    <source>
        <dbReference type="SAM" id="Phobius"/>
    </source>
</evidence>
<gene>
    <name evidence="3" type="ORF">RhiirA4_498965</name>
</gene>
<keyword evidence="2" id="KW-0472">Membrane</keyword>
<feature type="compositionally biased region" description="Basic residues" evidence="1">
    <location>
        <begin position="462"/>
        <end position="475"/>
    </location>
</feature>
<feature type="compositionally biased region" description="Low complexity" evidence="1">
    <location>
        <begin position="314"/>
        <end position="333"/>
    </location>
</feature>
<feature type="compositionally biased region" description="Low complexity" evidence="1">
    <location>
        <begin position="420"/>
        <end position="437"/>
    </location>
</feature>
<dbReference type="GO" id="GO:0003723">
    <property type="term" value="F:RNA binding"/>
    <property type="evidence" value="ECO:0007669"/>
    <property type="project" value="InterPro"/>
</dbReference>
<feature type="compositionally biased region" description="Basic and acidic residues" evidence="1">
    <location>
        <begin position="408"/>
        <end position="419"/>
    </location>
</feature>
<dbReference type="VEuPathDB" id="FungiDB:RhiirFUN_005173"/>
<feature type="transmembrane region" description="Helical" evidence="2">
    <location>
        <begin position="182"/>
        <end position="203"/>
    </location>
</feature>
<feature type="compositionally biased region" description="Basic and acidic residues" evidence="1">
    <location>
        <begin position="557"/>
        <end position="579"/>
    </location>
</feature>
<feature type="compositionally biased region" description="Basic and acidic residues" evidence="1">
    <location>
        <begin position="587"/>
        <end position="598"/>
    </location>
</feature>
<evidence type="ECO:0000256" key="1">
    <source>
        <dbReference type="SAM" id="MobiDB-lite"/>
    </source>
</evidence>
<dbReference type="PANTHER" id="PTHR46528">
    <property type="entry name" value="PROTEIN SON"/>
    <property type="match status" value="1"/>
</dbReference>
<feature type="region of interest" description="Disordered" evidence="1">
    <location>
        <begin position="312"/>
        <end position="684"/>
    </location>
</feature>
<keyword evidence="2" id="KW-0812">Transmembrane</keyword>
<organism evidence="3 4">
    <name type="scientific">Rhizophagus irregularis</name>
    <dbReference type="NCBI Taxonomy" id="588596"/>
    <lineage>
        <taxon>Eukaryota</taxon>
        <taxon>Fungi</taxon>
        <taxon>Fungi incertae sedis</taxon>
        <taxon>Mucoromycota</taxon>
        <taxon>Glomeromycotina</taxon>
        <taxon>Glomeromycetes</taxon>
        <taxon>Glomerales</taxon>
        <taxon>Glomeraceae</taxon>
        <taxon>Rhizophagus</taxon>
    </lineage>
</organism>
<dbReference type="Proteomes" id="UP000234323">
    <property type="component" value="Unassembled WGS sequence"/>
</dbReference>
<keyword evidence="4" id="KW-1185">Reference proteome</keyword>
<name>A0A2I1H3P5_9GLOM</name>
<keyword evidence="2" id="KW-1133">Transmembrane helix</keyword>
<feature type="compositionally biased region" description="Low complexity" evidence="1">
    <location>
        <begin position="348"/>
        <end position="358"/>
    </location>
</feature>
<feature type="compositionally biased region" description="Polar residues" evidence="1">
    <location>
        <begin position="359"/>
        <end position="373"/>
    </location>
</feature>
<comment type="caution">
    <text evidence="3">The sequence shown here is derived from an EMBL/GenBank/DDBJ whole genome shotgun (WGS) entry which is preliminary data.</text>
</comment>
<reference evidence="3 4" key="1">
    <citation type="submission" date="2015-10" db="EMBL/GenBank/DDBJ databases">
        <title>Genome analyses suggest a sexual origin of heterokaryosis in a supposedly ancient asexual fungus.</title>
        <authorList>
            <person name="Ropars J."/>
            <person name="Sedzielewska K."/>
            <person name="Noel J."/>
            <person name="Charron P."/>
            <person name="Farinelli L."/>
            <person name="Marton T."/>
            <person name="Kruger M."/>
            <person name="Pelin A."/>
            <person name="Brachmann A."/>
            <person name="Corradi N."/>
        </authorList>
    </citation>
    <scope>NUCLEOTIDE SEQUENCE [LARGE SCALE GENOMIC DNA]</scope>
    <source>
        <strain evidence="3 4">A4</strain>
    </source>
</reference>
<feature type="region of interest" description="Disordered" evidence="1">
    <location>
        <begin position="210"/>
        <end position="300"/>
    </location>
</feature>
<dbReference type="VEuPathDB" id="FungiDB:FUN_005493"/>
<feature type="compositionally biased region" description="Low complexity" evidence="1">
    <location>
        <begin position="662"/>
        <end position="673"/>
    </location>
</feature>
<dbReference type="GO" id="GO:0051726">
    <property type="term" value="P:regulation of cell cycle"/>
    <property type="evidence" value="ECO:0007669"/>
    <property type="project" value="InterPro"/>
</dbReference>
<dbReference type="EMBL" id="LLXI01001390">
    <property type="protein sequence ID" value="PKY53454.1"/>
    <property type="molecule type" value="Genomic_DNA"/>
</dbReference>
<dbReference type="GO" id="GO:0048024">
    <property type="term" value="P:regulation of mRNA splicing, via spliceosome"/>
    <property type="evidence" value="ECO:0007669"/>
    <property type="project" value="TreeGrafter"/>
</dbReference>
<feature type="compositionally biased region" description="Basic residues" evidence="1">
    <location>
        <begin position="493"/>
        <end position="502"/>
    </location>
</feature>
<evidence type="ECO:0000313" key="4">
    <source>
        <dbReference type="Proteomes" id="UP000234323"/>
    </source>
</evidence>
<proteinExistence type="predicted"/>
<feature type="compositionally biased region" description="Low complexity" evidence="1">
    <location>
        <begin position="381"/>
        <end position="394"/>
    </location>
</feature>
<feature type="compositionally biased region" description="Basic and acidic residues" evidence="1">
    <location>
        <begin position="478"/>
        <end position="492"/>
    </location>
</feature>
<feature type="compositionally biased region" description="Polar residues" evidence="1">
    <location>
        <begin position="250"/>
        <end position="263"/>
    </location>
</feature>
<feature type="compositionally biased region" description="Basic residues" evidence="1">
    <location>
        <begin position="521"/>
        <end position="533"/>
    </location>
</feature>
<feature type="transmembrane region" description="Helical" evidence="2">
    <location>
        <begin position="21"/>
        <end position="37"/>
    </location>
</feature>
<dbReference type="PANTHER" id="PTHR46528:SF1">
    <property type="entry name" value="PROTEIN SON"/>
    <property type="match status" value="1"/>
</dbReference>
<dbReference type="AlphaFoldDB" id="A0A2I1H3P5"/>
<accession>A0A2I1H3P5</accession>
<protein>
    <submittedName>
        <fullName evidence="3">Uncharacterized protein</fullName>
    </submittedName>
</protein>
<dbReference type="InterPro" id="IPR032922">
    <property type="entry name" value="SON"/>
</dbReference>
<feature type="compositionally biased region" description="Basic and acidic residues" evidence="1">
    <location>
        <begin position="447"/>
        <end position="461"/>
    </location>
</feature>
<dbReference type="VEuPathDB" id="FungiDB:RhiirA1_488970"/>